<feature type="region of interest" description="Disordered" evidence="1">
    <location>
        <begin position="125"/>
        <end position="175"/>
    </location>
</feature>
<accession>A0A8E2JKL8</accession>
<feature type="compositionally biased region" description="Low complexity" evidence="1">
    <location>
        <begin position="146"/>
        <end position="156"/>
    </location>
</feature>
<evidence type="ECO:0000256" key="1">
    <source>
        <dbReference type="SAM" id="MobiDB-lite"/>
    </source>
</evidence>
<reference evidence="2 3" key="1">
    <citation type="journal article" date="2016" name="Nat. Commun.">
        <title>Ectomycorrhizal ecology is imprinted in the genome of the dominant symbiotic fungus Cenococcum geophilum.</title>
        <authorList>
            <consortium name="DOE Joint Genome Institute"/>
            <person name="Peter M."/>
            <person name="Kohler A."/>
            <person name="Ohm R.A."/>
            <person name="Kuo A."/>
            <person name="Krutzmann J."/>
            <person name="Morin E."/>
            <person name="Arend M."/>
            <person name="Barry K.W."/>
            <person name="Binder M."/>
            <person name="Choi C."/>
            <person name="Clum A."/>
            <person name="Copeland A."/>
            <person name="Grisel N."/>
            <person name="Haridas S."/>
            <person name="Kipfer T."/>
            <person name="LaButti K."/>
            <person name="Lindquist E."/>
            <person name="Lipzen A."/>
            <person name="Maire R."/>
            <person name="Meier B."/>
            <person name="Mihaltcheva S."/>
            <person name="Molinier V."/>
            <person name="Murat C."/>
            <person name="Poggeler S."/>
            <person name="Quandt C.A."/>
            <person name="Sperisen C."/>
            <person name="Tritt A."/>
            <person name="Tisserant E."/>
            <person name="Crous P.W."/>
            <person name="Henrissat B."/>
            <person name="Nehls U."/>
            <person name="Egli S."/>
            <person name="Spatafora J.W."/>
            <person name="Grigoriev I.V."/>
            <person name="Martin F.M."/>
        </authorList>
    </citation>
    <scope>NUCLEOTIDE SEQUENCE [LARGE SCALE GENOMIC DNA]</scope>
    <source>
        <strain evidence="2 3">CBS 459.81</strain>
    </source>
</reference>
<name>A0A8E2JKL8_9PEZI</name>
<feature type="compositionally biased region" description="Pro residues" evidence="1">
    <location>
        <begin position="128"/>
        <end position="145"/>
    </location>
</feature>
<evidence type="ECO:0000313" key="2">
    <source>
        <dbReference type="EMBL" id="OCK85474.1"/>
    </source>
</evidence>
<gene>
    <name evidence="2" type="ORF">K432DRAFT_34178</name>
</gene>
<keyword evidence="3" id="KW-1185">Reference proteome</keyword>
<dbReference type="AlphaFoldDB" id="A0A8E2JKL8"/>
<protein>
    <submittedName>
        <fullName evidence="2">Uncharacterized protein</fullName>
    </submittedName>
</protein>
<sequence>MFLATSAVRIGIESGHPGAEGLKTMAALMYFGVGMGRRVMFLHERMRRPLLVGTRLAPPTSLSHMPSIRSESPLNAYPAITYRRHPPNMLASLTPLNRAQLRPLNATVSACSPCASTASALAAAGHPPFAPRPTPARGPTAPPPTTTIAYYQTPPASTRTRPWPRNVSGRERYRE</sequence>
<dbReference type="EMBL" id="KV744818">
    <property type="protein sequence ID" value="OCK85474.1"/>
    <property type="molecule type" value="Genomic_DNA"/>
</dbReference>
<dbReference type="Proteomes" id="UP000250266">
    <property type="component" value="Unassembled WGS sequence"/>
</dbReference>
<proteinExistence type="predicted"/>
<evidence type="ECO:0000313" key="3">
    <source>
        <dbReference type="Proteomes" id="UP000250266"/>
    </source>
</evidence>
<organism evidence="2 3">
    <name type="scientific">Lepidopterella palustris CBS 459.81</name>
    <dbReference type="NCBI Taxonomy" id="1314670"/>
    <lineage>
        <taxon>Eukaryota</taxon>
        <taxon>Fungi</taxon>
        <taxon>Dikarya</taxon>
        <taxon>Ascomycota</taxon>
        <taxon>Pezizomycotina</taxon>
        <taxon>Dothideomycetes</taxon>
        <taxon>Pleosporomycetidae</taxon>
        <taxon>Mytilinidiales</taxon>
        <taxon>Argynnaceae</taxon>
        <taxon>Lepidopterella</taxon>
    </lineage>
</organism>